<dbReference type="PROSITE" id="PS50878">
    <property type="entry name" value="RT_POL"/>
    <property type="match status" value="1"/>
</dbReference>
<evidence type="ECO:0000256" key="7">
    <source>
        <dbReference type="ARBA" id="ARBA00023118"/>
    </source>
</evidence>
<evidence type="ECO:0000256" key="4">
    <source>
        <dbReference type="ARBA" id="ARBA00022723"/>
    </source>
</evidence>
<keyword evidence="2" id="KW-0808">Transferase</keyword>
<keyword evidence="7" id="KW-0051">Antiviral defense</keyword>
<protein>
    <recommendedName>
        <fullName evidence="1">RNA-directed DNA polymerase</fullName>
        <ecNumber evidence="1">2.7.7.49</ecNumber>
    </recommendedName>
</protein>
<dbReference type="Pfam" id="PF00078">
    <property type="entry name" value="RVT_1"/>
    <property type="match status" value="1"/>
</dbReference>
<dbReference type="GO" id="GO:0003723">
    <property type="term" value="F:RNA binding"/>
    <property type="evidence" value="ECO:0007669"/>
    <property type="project" value="InterPro"/>
</dbReference>
<dbReference type="InterPro" id="IPR051083">
    <property type="entry name" value="GrpII_Intron_Splice-Mob/Def"/>
</dbReference>
<keyword evidence="5" id="KW-0460">Magnesium</keyword>
<evidence type="ECO:0000256" key="3">
    <source>
        <dbReference type="ARBA" id="ARBA00022695"/>
    </source>
</evidence>
<dbReference type="InterPro" id="IPR043502">
    <property type="entry name" value="DNA/RNA_pol_sf"/>
</dbReference>
<dbReference type="AlphaFoldDB" id="A0A6A7Y5R7"/>
<dbReference type="PROSITE" id="PS00134">
    <property type="entry name" value="TRYPSIN_HIS"/>
    <property type="match status" value="1"/>
</dbReference>
<organism evidence="11 12">
    <name type="scientific">Segnochrobactrum spirostomi</name>
    <dbReference type="NCBI Taxonomy" id="2608987"/>
    <lineage>
        <taxon>Bacteria</taxon>
        <taxon>Pseudomonadati</taxon>
        <taxon>Pseudomonadota</taxon>
        <taxon>Alphaproteobacteria</taxon>
        <taxon>Hyphomicrobiales</taxon>
        <taxon>Segnochrobactraceae</taxon>
        <taxon>Segnochrobactrum</taxon>
    </lineage>
</organism>
<dbReference type="Gene3D" id="2.40.10.10">
    <property type="entry name" value="Trypsin-like serine proteases"/>
    <property type="match status" value="2"/>
</dbReference>
<dbReference type="InterPro" id="IPR000477">
    <property type="entry name" value="RT_dom"/>
</dbReference>
<accession>A0A6A7Y5R7</accession>
<evidence type="ECO:0000256" key="1">
    <source>
        <dbReference type="ARBA" id="ARBA00012493"/>
    </source>
</evidence>
<feature type="domain" description="Reverse transcriptase" evidence="10">
    <location>
        <begin position="1"/>
        <end position="214"/>
    </location>
</feature>
<sequence length="479" mass="53564">MYHNFNIGHHGRKLRVINAPNDRLKYIQRRLLKVISGIYSVRDPVHAYVEGRSIKTNAASHLKSKYIVNLDLSDFFPSITEDRIVGLMNSLCITPRVSAIIGRLCCMGGYLPQGAPTSPMLSNMICFRMDRDFLSIAKRYRYIYTRYADDITISSRSPLTNLFASGAPPVGHFDANILSKDVISIIYTNGFNINSQKCHYADRHSRRMVTGLKVNEFVNLDRKFIRNIRSTLYSIEKFGIAKATDEFISKHAGKGTLHAHLRGEIEWHGHIRGRSDPVFRKNADRFNLLFKPKILVEPTYEEIRKFAVWIVDNNTACDQGTCFFVHDIGLITAAHCVEGATDIDVYNPLNPTQKYKANVQKIDKHLDLAILSHSIPTSQYRNIKISKVRASVGQSIIAAGYPDYGPGDSLSIRTGTVCSLSMKSGVGRVEVTQKLSSGMSGGPLIDRDNCVFGVIHKGGSTEEKDIAVEISELTKLVHA</sequence>
<reference evidence="11 12" key="1">
    <citation type="submission" date="2019-09" db="EMBL/GenBank/DDBJ databases">
        <title>Segnochrobactrum spirostomi gen. nov., sp. nov., isolated from the ciliate Spirostomum cf. yagiui and description of a novel family, Segnochrobactraceae fam. nov. within the order Rhizobiales of the class Alphaproteobacteria.</title>
        <authorList>
            <person name="Akter S."/>
            <person name="Shazib S.U.A."/>
            <person name="Shin M.K."/>
        </authorList>
    </citation>
    <scope>NUCLEOTIDE SEQUENCE [LARGE SCALE GENOMIC DNA]</scope>
    <source>
        <strain evidence="11 12">Sp-1</strain>
    </source>
</reference>
<dbReference type="GO" id="GO:0004252">
    <property type="term" value="F:serine-type endopeptidase activity"/>
    <property type="evidence" value="ECO:0007669"/>
    <property type="project" value="InterPro"/>
</dbReference>
<dbReference type="SUPFAM" id="SSF56672">
    <property type="entry name" value="DNA/RNA polymerases"/>
    <property type="match status" value="1"/>
</dbReference>
<keyword evidence="12" id="KW-1185">Reference proteome</keyword>
<dbReference type="CDD" id="cd03487">
    <property type="entry name" value="RT_Bac_retron_II"/>
    <property type="match status" value="1"/>
</dbReference>
<dbReference type="EMBL" id="VWNA01000001">
    <property type="protein sequence ID" value="MQT14116.1"/>
    <property type="molecule type" value="Genomic_DNA"/>
</dbReference>
<dbReference type="InterPro" id="IPR018114">
    <property type="entry name" value="TRYPSIN_HIS"/>
</dbReference>
<evidence type="ECO:0000313" key="12">
    <source>
        <dbReference type="Proteomes" id="UP000332515"/>
    </source>
</evidence>
<evidence type="ECO:0000313" key="11">
    <source>
        <dbReference type="EMBL" id="MQT14116.1"/>
    </source>
</evidence>
<keyword evidence="11" id="KW-0645">Protease</keyword>
<dbReference type="GO" id="GO:0003964">
    <property type="term" value="F:RNA-directed DNA polymerase activity"/>
    <property type="evidence" value="ECO:0007669"/>
    <property type="project" value="UniProtKB-KW"/>
</dbReference>
<comment type="catalytic activity">
    <reaction evidence="9">
        <text>DNA(n) + a 2'-deoxyribonucleoside 5'-triphosphate = DNA(n+1) + diphosphate</text>
        <dbReference type="Rhea" id="RHEA:22508"/>
        <dbReference type="Rhea" id="RHEA-COMP:17339"/>
        <dbReference type="Rhea" id="RHEA-COMP:17340"/>
        <dbReference type="ChEBI" id="CHEBI:33019"/>
        <dbReference type="ChEBI" id="CHEBI:61560"/>
        <dbReference type="ChEBI" id="CHEBI:173112"/>
        <dbReference type="EC" id="2.7.7.49"/>
    </reaction>
</comment>
<dbReference type="PRINTS" id="PR00866">
    <property type="entry name" value="RNADNAPOLMS"/>
</dbReference>
<comment type="caution">
    <text evidence="11">The sequence shown here is derived from an EMBL/GenBank/DDBJ whole genome shotgun (WGS) entry which is preliminary data.</text>
</comment>
<gene>
    <name evidence="11" type="ORF">F0357_15995</name>
</gene>
<dbReference type="InterPro" id="IPR000123">
    <property type="entry name" value="Reverse_transcriptase_msDNA"/>
</dbReference>
<dbReference type="Pfam" id="PF13365">
    <property type="entry name" value="Trypsin_2"/>
    <property type="match status" value="1"/>
</dbReference>
<evidence type="ECO:0000256" key="5">
    <source>
        <dbReference type="ARBA" id="ARBA00022842"/>
    </source>
</evidence>
<comment type="similarity">
    <text evidence="8">Belongs to the bacterial reverse transcriptase family.</text>
</comment>
<dbReference type="SUPFAM" id="SSF50494">
    <property type="entry name" value="Trypsin-like serine proteases"/>
    <property type="match status" value="1"/>
</dbReference>
<evidence type="ECO:0000259" key="10">
    <source>
        <dbReference type="PROSITE" id="PS50878"/>
    </source>
</evidence>
<evidence type="ECO:0000256" key="9">
    <source>
        <dbReference type="ARBA" id="ARBA00048173"/>
    </source>
</evidence>
<dbReference type="InterPro" id="IPR043504">
    <property type="entry name" value="Peptidase_S1_PA_chymotrypsin"/>
</dbReference>
<dbReference type="GO" id="GO:0046872">
    <property type="term" value="F:metal ion binding"/>
    <property type="evidence" value="ECO:0007669"/>
    <property type="project" value="UniProtKB-KW"/>
</dbReference>
<keyword evidence="6" id="KW-0695">RNA-directed DNA polymerase</keyword>
<evidence type="ECO:0000256" key="8">
    <source>
        <dbReference type="ARBA" id="ARBA00034120"/>
    </source>
</evidence>
<keyword evidence="4" id="KW-0479">Metal-binding</keyword>
<dbReference type="GO" id="GO:0051607">
    <property type="term" value="P:defense response to virus"/>
    <property type="evidence" value="ECO:0007669"/>
    <property type="project" value="UniProtKB-KW"/>
</dbReference>
<keyword evidence="11" id="KW-0378">Hydrolase</keyword>
<dbReference type="GO" id="GO:0006508">
    <property type="term" value="P:proteolysis"/>
    <property type="evidence" value="ECO:0007669"/>
    <property type="project" value="UniProtKB-KW"/>
</dbReference>
<dbReference type="Proteomes" id="UP000332515">
    <property type="component" value="Unassembled WGS sequence"/>
</dbReference>
<evidence type="ECO:0000256" key="2">
    <source>
        <dbReference type="ARBA" id="ARBA00022679"/>
    </source>
</evidence>
<dbReference type="InterPro" id="IPR009003">
    <property type="entry name" value="Peptidase_S1_PA"/>
</dbReference>
<proteinExistence type="inferred from homology"/>
<dbReference type="EC" id="2.7.7.49" evidence="1"/>
<name>A0A6A7Y5R7_9HYPH</name>
<dbReference type="PANTHER" id="PTHR34047">
    <property type="entry name" value="NUCLEAR INTRON MATURASE 1, MITOCHONDRIAL-RELATED"/>
    <property type="match status" value="1"/>
</dbReference>
<keyword evidence="3" id="KW-0548">Nucleotidyltransferase</keyword>
<evidence type="ECO:0000256" key="6">
    <source>
        <dbReference type="ARBA" id="ARBA00022918"/>
    </source>
</evidence>
<dbReference type="PANTHER" id="PTHR34047:SF7">
    <property type="entry name" value="RNA-DIRECTED DNA POLYMERASE"/>
    <property type="match status" value="1"/>
</dbReference>